<reference evidence="2 3" key="2">
    <citation type="journal article" date="2013" name="Plant Cell Physiol.">
        <title>Rice Annotation Project Database (RAP-DB): an integrative and interactive database for rice genomics.</title>
        <authorList>
            <person name="Sakai H."/>
            <person name="Lee S.S."/>
            <person name="Tanaka T."/>
            <person name="Numa H."/>
            <person name="Kim J."/>
            <person name="Kawahara Y."/>
            <person name="Wakimoto H."/>
            <person name="Yang C.C."/>
            <person name="Iwamoto M."/>
            <person name="Abe T."/>
            <person name="Yamada Y."/>
            <person name="Muto A."/>
            <person name="Inokuchi H."/>
            <person name="Ikemura T."/>
            <person name="Matsumoto T."/>
            <person name="Sasaki T."/>
            <person name="Itoh T."/>
        </authorList>
    </citation>
    <scope>NUCLEOTIDE SEQUENCE [LARGE SCALE GENOMIC DNA]</scope>
    <source>
        <strain evidence="3">cv. Nipponbare</strain>
    </source>
</reference>
<dbReference type="InParanoid" id="A0A0P0XU83"/>
<reference evidence="2 3" key="3">
    <citation type="journal article" date="2013" name="Rice">
        <title>Improvement of the Oryza sativa Nipponbare reference genome using next generation sequence and optical map data.</title>
        <authorList>
            <person name="Kawahara Y."/>
            <person name="de la Bastide M."/>
            <person name="Hamilton J.P."/>
            <person name="Kanamori H."/>
            <person name="McCombie W.R."/>
            <person name="Ouyang S."/>
            <person name="Schwartz D.C."/>
            <person name="Tanaka T."/>
            <person name="Wu J."/>
            <person name="Zhou S."/>
            <person name="Childs K.L."/>
            <person name="Davidson R.M."/>
            <person name="Lin H."/>
            <person name="Quesada-Ocampo L."/>
            <person name="Vaillancourt B."/>
            <person name="Sakai H."/>
            <person name="Lee S.S."/>
            <person name="Kim J."/>
            <person name="Numa H."/>
            <person name="Itoh T."/>
            <person name="Buell C.R."/>
            <person name="Matsumoto T."/>
        </authorList>
    </citation>
    <scope>NUCLEOTIDE SEQUENCE [LARGE SCALE GENOMIC DNA]</scope>
    <source>
        <strain evidence="3">cv. Nipponbare</strain>
    </source>
</reference>
<dbReference type="AlphaFoldDB" id="A0A0P0XU83"/>
<feature type="non-terminal residue" evidence="2">
    <location>
        <position position="1"/>
    </location>
</feature>
<organism evidence="2 3">
    <name type="scientific">Oryza sativa subsp. japonica</name>
    <name type="common">Rice</name>
    <dbReference type="NCBI Taxonomy" id="39947"/>
    <lineage>
        <taxon>Eukaryota</taxon>
        <taxon>Viridiplantae</taxon>
        <taxon>Streptophyta</taxon>
        <taxon>Embryophyta</taxon>
        <taxon>Tracheophyta</taxon>
        <taxon>Spermatophyta</taxon>
        <taxon>Magnoliopsida</taxon>
        <taxon>Liliopsida</taxon>
        <taxon>Poales</taxon>
        <taxon>Poaceae</taxon>
        <taxon>BOP clade</taxon>
        <taxon>Oryzoideae</taxon>
        <taxon>Oryzeae</taxon>
        <taxon>Oryzinae</taxon>
        <taxon>Oryza</taxon>
        <taxon>Oryza sativa</taxon>
    </lineage>
</organism>
<feature type="compositionally biased region" description="Basic residues" evidence="1">
    <location>
        <begin position="223"/>
        <end position="242"/>
    </location>
</feature>
<evidence type="ECO:0000313" key="3">
    <source>
        <dbReference type="Proteomes" id="UP000059680"/>
    </source>
</evidence>
<keyword evidence="3" id="KW-1185">Reference proteome</keyword>
<feature type="compositionally biased region" description="Basic and acidic residues" evidence="1">
    <location>
        <begin position="35"/>
        <end position="86"/>
    </location>
</feature>
<evidence type="ECO:0000256" key="1">
    <source>
        <dbReference type="SAM" id="MobiDB-lite"/>
    </source>
</evidence>
<feature type="compositionally biased region" description="Basic and acidic residues" evidence="1">
    <location>
        <begin position="169"/>
        <end position="192"/>
    </location>
</feature>
<dbReference type="eggNOG" id="ENOG502R542">
    <property type="taxonomic scope" value="Eukaryota"/>
</dbReference>
<evidence type="ECO:0000313" key="2">
    <source>
        <dbReference type="EMBL" id="BAT10884.1"/>
    </source>
</evidence>
<dbReference type="EMBL" id="AP014966">
    <property type="protein sequence ID" value="BAT10884.1"/>
    <property type="molecule type" value="Genomic_DNA"/>
</dbReference>
<name>A0A0P0XU83_ORYSJ</name>
<sequence>MARRWRWRRAADLVRLRDDGADDGDDVGGGGEVGEAEHPLELLQAHDGRRAGHEADDGGVRQEVHEEAQPEHAEPRLEHPGEERRRERQRRVQLRLLPRRRLLPQRRREQQRRHRRRPHRQLPRAPHHRVHQRRHEARAHDGREVAELGVADALRHGEAGDGDAGDDVGPERGERVRRQPLQEREHVPERGEGAPPAALPRHRPERVVGEERLHQVAPDRPQQRLRRRHWHPRRRRSRRRRGVDHLLLPY</sequence>
<dbReference type="Gramene" id="Os10t0420332-00">
    <property type="protein sequence ID" value="Os10t0420332-00"/>
    <property type="gene ID" value="Os10g0420332"/>
</dbReference>
<feature type="compositionally biased region" description="Basic residues" evidence="1">
    <location>
        <begin position="87"/>
        <end position="137"/>
    </location>
</feature>
<reference evidence="3" key="1">
    <citation type="journal article" date="2005" name="Nature">
        <title>The map-based sequence of the rice genome.</title>
        <authorList>
            <consortium name="International rice genome sequencing project (IRGSP)"/>
            <person name="Matsumoto T."/>
            <person name="Wu J."/>
            <person name="Kanamori H."/>
            <person name="Katayose Y."/>
            <person name="Fujisawa M."/>
            <person name="Namiki N."/>
            <person name="Mizuno H."/>
            <person name="Yamamoto K."/>
            <person name="Antonio B.A."/>
            <person name="Baba T."/>
            <person name="Sakata K."/>
            <person name="Nagamura Y."/>
            <person name="Aoki H."/>
            <person name="Arikawa K."/>
            <person name="Arita K."/>
            <person name="Bito T."/>
            <person name="Chiden Y."/>
            <person name="Fujitsuka N."/>
            <person name="Fukunaka R."/>
            <person name="Hamada M."/>
            <person name="Harada C."/>
            <person name="Hayashi A."/>
            <person name="Hijishita S."/>
            <person name="Honda M."/>
            <person name="Hosokawa S."/>
            <person name="Ichikawa Y."/>
            <person name="Idonuma A."/>
            <person name="Iijima M."/>
            <person name="Ikeda M."/>
            <person name="Ikeno M."/>
            <person name="Ito K."/>
            <person name="Ito S."/>
            <person name="Ito T."/>
            <person name="Ito Y."/>
            <person name="Ito Y."/>
            <person name="Iwabuchi A."/>
            <person name="Kamiya K."/>
            <person name="Karasawa W."/>
            <person name="Kurita K."/>
            <person name="Katagiri S."/>
            <person name="Kikuta A."/>
            <person name="Kobayashi H."/>
            <person name="Kobayashi N."/>
            <person name="Machita K."/>
            <person name="Maehara T."/>
            <person name="Masukawa M."/>
            <person name="Mizubayashi T."/>
            <person name="Mukai Y."/>
            <person name="Nagasaki H."/>
            <person name="Nagata Y."/>
            <person name="Naito S."/>
            <person name="Nakashima M."/>
            <person name="Nakama Y."/>
            <person name="Nakamichi Y."/>
            <person name="Nakamura M."/>
            <person name="Meguro A."/>
            <person name="Negishi M."/>
            <person name="Ohta I."/>
            <person name="Ohta T."/>
            <person name="Okamoto M."/>
            <person name="Ono N."/>
            <person name="Saji S."/>
            <person name="Sakaguchi M."/>
            <person name="Sakai K."/>
            <person name="Shibata M."/>
            <person name="Shimokawa T."/>
            <person name="Song J."/>
            <person name="Takazaki Y."/>
            <person name="Terasawa K."/>
            <person name="Tsugane M."/>
            <person name="Tsuji K."/>
            <person name="Ueda S."/>
            <person name="Waki K."/>
            <person name="Yamagata H."/>
            <person name="Yamamoto M."/>
            <person name="Yamamoto S."/>
            <person name="Yamane H."/>
            <person name="Yoshiki S."/>
            <person name="Yoshihara R."/>
            <person name="Yukawa K."/>
            <person name="Zhong H."/>
            <person name="Yano M."/>
            <person name="Yuan Q."/>
            <person name="Ouyang S."/>
            <person name="Liu J."/>
            <person name="Jones K.M."/>
            <person name="Gansberger K."/>
            <person name="Moffat K."/>
            <person name="Hill J."/>
            <person name="Bera J."/>
            <person name="Fadrosh D."/>
            <person name="Jin S."/>
            <person name="Johri S."/>
            <person name="Kim M."/>
            <person name="Overton L."/>
            <person name="Reardon M."/>
            <person name="Tsitrin T."/>
            <person name="Vuong H."/>
            <person name="Weaver B."/>
            <person name="Ciecko A."/>
            <person name="Tallon L."/>
            <person name="Jackson J."/>
            <person name="Pai G."/>
            <person name="Aken S.V."/>
            <person name="Utterback T."/>
            <person name="Reidmuller S."/>
            <person name="Feldblyum T."/>
            <person name="Hsiao J."/>
            <person name="Zismann V."/>
            <person name="Iobst S."/>
            <person name="de Vazeille A.R."/>
            <person name="Buell C.R."/>
            <person name="Ying K."/>
            <person name="Li Y."/>
            <person name="Lu T."/>
            <person name="Huang Y."/>
            <person name="Zhao Q."/>
            <person name="Feng Q."/>
            <person name="Zhang L."/>
            <person name="Zhu J."/>
            <person name="Weng Q."/>
            <person name="Mu J."/>
            <person name="Lu Y."/>
            <person name="Fan D."/>
            <person name="Liu Y."/>
            <person name="Guan J."/>
            <person name="Zhang Y."/>
            <person name="Yu S."/>
            <person name="Liu X."/>
            <person name="Zhang Y."/>
            <person name="Hong G."/>
            <person name="Han B."/>
            <person name="Choisne N."/>
            <person name="Demange N."/>
            <person name="Orjeda G."/>
            <person name="Samain S."/>
            <person name="Cattolico L."/>
            <person name="Pelletier E."/>
            <person name="Couloux A."/>
            <person name="Segurens B."/>
            <person name="Wincker P."/>
            <person name="D'Hont A."/>
            <person name="Scarpelli C."/>
            <person name="Weissenbach J."/>
            <person name="Salanoubat M."/>
            <person name="Quetier F."/>
            <person name="Yu Y."/>
            <person name="Kim H.R."/>
            <person name="Rambo T."/>
            <person name="Currie J."/>
            <person name="Collura K."/>
            <person name="Luo M."/>
            <person name="Yang T."/>
            <person name="Ammiraju J.S.S."/>
            <person name="Engler F."/>
            <person name="Soderlund C."/>
            <person name="Wing R.A."/>
            <person name="Palmer L.E."/>
            <person name="de la Bastide M."/>
            <person name="Spiegel L."/>
            <person name="Nascimento L."/>
            <person name="Zutavern T."/>
            <person name="O'Shaughnessy A."/>
            <person name="Dike S."/>
            <person name="Dedhia N."/>
            <person name="Preston R."/>
            <person name="Balija V."/>
            <person name="McCombie W.R."/>
            <person name="Chow T."/>
            <person name="Chen H."/>
            <person name="Chung M."/>
            <person name="Chen C."/>
            <person name="Shaw J."/>
            <person name="Wu H."/>
            <person name="Hsiao K."/>
            <person name="Chao Y."/>
            <person name="Chu M."/>
            <person name="Cheng C."/>
            <person name="Hour A."/>
            <person name="Lee P."/>
            <person name="Lin S."/>
            <person name="Lin Y."/>
            <person name="Liou J."/>
            <person name="Liu S."/>
            <person name="Hsing Y."/>
            <person name="Raghuvanshi S."/>
            <person name="Mohanty A."/>
            <person name="Bharti A.K."/>
            <person name="Gaur A."/>
            <person name="Gupta V."/>
            <person name="Kumar D."/>
            <person name="Ravi V."/>
            <person name="Vij S."/>
            <person name="Kapur A."/>
            <person name="Khurana P."/>
            <person name="Khurana P."/>
            <person name="Khurana J.P."/>
            <person name="Tyagi A.K."/>
            <person name="Gaikwad K."/>
            <person name="Singh A."/>
            <person name="Dalal V."/>
            <person name="Srivastava S."/>
            <person name="Dixit A."/>
            <person name="Pal A.K."/>
            <person name="Ghazi I.A."/>
            <person name="Yadav M."/>
            <person name="Pandit A."/>
            <person name="Bhargava A."/>
            <person name="Sureshbabu K."/>
            <person name="Batra K."/>
            <person name="Sharma T.R."/>
            <person name="Mohapatra T."/>
            <person name="Singh N.K."/>
            <person name="Messing J."/>
            <person name="Nelson A.B."/>
            <person name="Fuks G."/>
            <person name="Kavchok S."/>
            <person name="Keizer G."/>
            <person name="Linton E."/>
            <person name="Llaca V."/>
            <person name="Song R."/>
            <person name="Tanyolac B."/>
            <person name="Young S."/>
            <person name="Ho-Il K."/>
            <person name="Hahn J.H."/>
            <person name="Sangsakoo G."/>
            <person name="Vanavichit A."/>
            <person name="de Mattos Luiz.A.T."/>
            <person name="Zimmer P.D."/>
            <person name="Malone G."/>
            <person name="Dellagostin O."/>
            <person name="de Oliveira A.C."/>
            <person name="Bevan M."/>
            <person name="Bancroft I."/>
            <person name="Minx P."/>
            <person name="Cordum H."/>
            <person name="Wilson R."/>
            <person name="Cheng Z."/>
            <person name="Jin W."/>
            <person name="Jiang J."/>
            <person name="Leong S.A."/>
            <person name="Iwama H."/>
            <person name="Gojobori T."/>
            <person name="Itoh T."/>
            <person name="Niimura Y."/>
            <person name="Fujii Y."/>
            <person name="Habara T."/>
            <person name="Sakai H."/>
            <person name="Sato Y."/>
            <person name="Wilson G."/>
            <person name="Kumar K."/>
            <person name="McCouch S."/>
            <person name="Juretic N."/>
            <person name="Hoen D."/>
            <person name="Wright S."/>
            <person name="Bruskiewich R."/>
            <person name="Bureau T."/>
            <person name="Miyao A."/>
            <person name="Hirochika H."/>
            <person name="Nishikawa T."/>
            <person name="Kadowaki K."/>
            <person name="Sugiura M."/>
            <person name="Burr B."/>
            <person name="Sasaki T."/>
        </authorList>
    </citation>
    <scope>NUCLEOTIDE SEQUENCE [LARGE SCALE GENOMIC DNA]</scope>
    <source>
        <strain evidence="3">cv. Nipponbare</strain>
    </source>
</reference>
<proteinExistence type="predicted"/>
<feature type="region of interest" description="Disordered" evidence="1">
    <location>
        <begin position="16"/>
        <end position="250"/>
    </location>
</feature>
<dbReference type="PaxDb" id="39947-A0A0P0XU83"/>
<dbReference type="Proteomes" id="UP000059680">
    <property type="component" value="Chromosome 10"/>
</dbReference>
<gene>
    <name evidence="2" type="ordered locus">Os10g0420332</name>
    <name evidence="2" type="ORF">OSNPB_100420332</name>
</gene>
<accession>A0A0P0XU83</accession>
<protein>
    <submittedName>
        <fullName evidence="2">Os10g0420332 protein</fullName>
    </submittedName>
</protein>
<dbReference type="OMA" id="HQRRHEA"/>
<feature type="compositionally biased region" description="Basic and acidic residues" evidence="1">
    <location>
        <begin position="205"/>
        <end position="214"/>
    </location>
</feature>